<keyword evidence="3" id="KW-1185">Reference proteome</keyword>
<reference evidence="2 3" key="1">
    <citation type="journal article" date="2008" name="Nat. Biotechnol.">
        <title>Genome sequencing and analysis of the biomass-degrading fungus Trichoderma reesei (syn. Hypocrea jecorina).</title>
        <authorList>
            <person name="Martinez D."/>
            <person name="Berka R.M."/>
            <person name="Henrissat B."/>
            <person name="Saloheimo M."/>
            <person name="Arvas M."/>
            <person name="Baker S.E."/>
            <person name="Chapman J."/>
            <person name="Chertkov O."/>
            <person name="Coutinho P.M."/>
            <person name="Cullen D."/>
            <person name="Danchin E.G."/>
            <person name="Grigoriev I.V."/>
            <person name="Harris P."/>
            <person name="Jackson M."/>
            <person name="Kubicek C.P."/>
            <person name="Han C.S."/>
            <person name="Ho I."/>
            <person name="Larrondo L.F."/>
            <person name="de Leon A.L."/>
            <person name="Magnuson J.K."/>
            <person name="Merino S."/>
            <person name="Misra M."/>
            <person name="Nelson B."/>
            <person name="Putnam N."/>
            <person name="Robbertse B."/>
            <person name="Salamov A.A."/>
            <person name="Schmoll M."/>
            <person name="Terry A."/>
            <person name="Thayer N."/>
            <person name="Westerholm-Parvinen A."/>
            <person name="Schoch C.L."/>
            <person name="Yao J."/>
            <person name="Barabote R."/>
            <person name="Nelson M.A."/>
            <person name="Detter C."/>
            <person name="Bruce D."/>
            <person name="Kuske C.R."/>
            <person name="Xie G."/>
            <person name="Richardson P."/>
            <person name="Rokhsar D.S."/>
            <person name="Lucas S.M."/>
            <person name="Rubin E.M."/>
            <person name="Dunn-Coleman N."/>
            <person name="Ward M."/>
            <person name="Brettin T.S."/>
        </authorList>
    </citation>
    <scope>NUCLEOTIDE SEQUENCE [LARGE SCALE GENOMIC DNA]</scope>
    <source>
        <strain evidence="2 3">QM6a</strain>
    </source>
</reference>
<dbReference type="VEuPathDB" id="FungiDB:TRIREDRAFT_108613"/>
<name>G0RM52_HYPJQ</name>
<dbReference type="eggNOG" id="ENOG502RS92">
    <property type="taxonomic scope" value="Eukaryota"/>
</dbReference>
<dbReference type="OrthoDB" id="5424149at2759"/>
<feature type="compositionally biased region" description="Acidic residues" evidence="1">
    <location>
        <begin position="421"/>
        <end position="431"/>
    </location>
</feature>
<feature type="compositionally biased region" description="Basic residues" evidence="1">
    <location>
        <begin position="1"/>
        <end position="11"/>
    </location>
</feature>
<dbReference type="EMBL" id="GL985067">
    <property type="protein sequence ID" value="EGR47841.1"/>
    <property type="molecule type" value="Genomic_DNA"/>
</dbReference>
<dbReference type="HOGENOM" id="CLU_566267_0_0_1"/>
<gene>
    <name evidence="2" type="ORF">TRIREDRAFT_108613</name>
</gene>
<accession>G0RM52</accession>
<evidence type="ECO:0000313" key="2">
    <source>
        <dbReference type="EMBL" id="EGR47841.1"/>
    </source>
</evidence>
<protein>
    <submittedName>
        <fullName evidence="2">Predicted protein</fullName>
    </submittedName>
</protein>
<dbReference type="Proteomes" id="UP000008984">
    <property type="component" value="Unassembled WGS sequence"/>
</dbReference>
<proteinExistence type="predicted"/>
<dbReference type="KEGG" id="tre:TRIREDRAFT_108613"/>
<feature type="region of interest" description="Disordered" evidence="1">
    <location>
        <begin position="387"/>
        <end position="482"/>
    </location>
</feature>
<dbReference type="AlphaFoldDB" id="G0RM52"/>
<evidence type="ECO:0000256" key="1">
    <source>
        <dbReference type="SAM" id="MobiDB-lite"/>
    </source>
</evidence>
<feature type="compositionally biased region" description="Low complexity" evidence="1">
    <location>
        <begin position="406"/>
        <end position="420"/>
    </location>
</feature>
<evidence type="ECO:0000313" key="3">
    <source>
        <dbReference type="Proteomes" id="UP000008984"/>
    </source>
</evidence>
<feature type="region of interest" description="Disordered" evidence="1">
    <location>
        <begin position="1"/>
        <end position="38"/>
    </location>
</feature>
<feature type="compositionally biased region" description="Basic and acidic residues" evidence="1">
    <location>
        <begin position="455"/>
        <end position="464"/>
    </location>
</feature>
<dbReference type="RefSeq" id="XP_006966447.1">
    <property type="nucleotide sequence ID" value="XM_006966385.1"/>
</dbReference>
<organism evidence="3">
    <name type="scientific">Hypocrea jecorina (strain QM6a)</name>
    <name type="common">Trichoderma reesei</name>
    <dbReference type="NCBI Taxonomy" id="431241"/>
    <lineage>
        <taxon>Eukaryota</taxon>
        <taxon>Fungi</taxon>
        <taxon>Dikarya</taxon>
        <taxon>Ascomycota</taxon>
        <taxon>Pezizomycotina</taxon>
        <taxon>Sordariomycetes</taxon>
        <taxon>Hypocreomycetidae</taxon>
        <taxon>Hypocreales</taxon>
        <taxon>Hypocreaceae</taxon>
        <taxon>Trichoderma</taxon>
    </lineage>
</organism>
<sequence>MPPKGKGRKAAAPKNPPVRRSERTNKKAATPVEEEIPGGPERFAPWFPLLQKIRKDNWNRQNNIPVEGANLHQAQNQAKNEFPDILENIERSLSAAPKVFDNKLVPPSEYPAVQLQNGVLTPELSRRPKNLEWLRARLRTARHITDWPASKWQSYTMHSYLSTTREAVMCGTMSLFQEYPQQPDYIRTFCQSFNDFPEYAPFSRGIEKPCPGFAQGFRLDAYPCVDVEYLHASVCFTHGQISLVHPHLVGDFAYGDLKAMEATSARHGAAMVYMRNIALAHMQHETLPDCADLMTFTTNGIFINFYAHFESRSLDGKVLYHQYPVLTANLLGSHHEFLQGVAMLRNCQDHALFMATRLRDSLEKYHIQNGVSAWTYRLDQGEHILSESEDSEMGEAHDETEFVSADGGSTDSESNDGSSSSDEDECYDTAYEDQSPKRLQVRGLMMLRPRRGVVLRREQRDSSSQKRRAGKGADGAAKKRRK</sequence>
<dbReference type="GeneID" id="18481711"/>